<keyword evidence="1" id="KW-0732">Signal</keyword>
<dbReference type="RefSeq" id="WP_408788402.1">
    <property type="nucleotide sequence ID" value="NZ_JBGXBU010000001.1"/>
</dbReference>
<feature type="chain" id="PRO_5045617358" description="VCBS repeat-containing protein" evidence="1">
    <location>
        <begin position="23"/>
        <end position="233"/>
    </location>
</feature>
<dbReference type="GeneID" id="97219375"/>
<evidence type="ECO:0000256" key="1">
    <source>
        <dbReference type="SAM" id="SignalP"/>
    </source>
</evidence>
<protein>
    <recommendedName>
        <fullName evidence="4">VCBS repeat-containing protein</fullName>
    </recommendedName>
</protein>
<dbReference type="EMBL" id="JBGXBU010000001">
    <property type="protein sequence ID" value="MFM4892181.1"/>
    <property type="molecule type" value="Genomic_DNA"/>
</dbReference>
<comment type="caution">
    <text evidence="2">The sequence shown here is derived from an EMBL/GenBank/DDBJ whole genome shotgun (WGS) entry which is preliminary data.</text>
</comment>
<gene>
    <name evidence="2" type="ORF">ACEUDJ_04710</name>
</gene>
<evidence type="ECO:0000313" key="2">
    <source>
        <dbReference type="EMBL" id="MFM4892181.1"/>
    </source>
</evidence>
<evidence type="ECO:0000313" key="3">
    <source>
        <dbReference type="Proteomes" id="UP001630969"/>
    </source>
</evidence>
<feature type="signal peptide" evidence="1">
    <location>
        <begin position="1"/>
        <end position="22"/>
    </location>
</feature>
<reference evidence="2 3" key="1">
    <citation type="submission" date="2024-09" db="EMBL/GenBank/DDBJ databases">
        <title>Aeromonas strains Genome sequencing and assembly.</title>
        <authorList>
            <person name="Hu X."/>
            <person name="Tang B."/>
        </authorList>
    </citation>
    <scope>NUCLEOTIDE SEQUENCE [LARGE SCALE GENOMIC DNA]</scope>
    <source>
        <strain evidence="2 3">NB23SCDHY001</strain>
    </source>
</reference>
<evidence type="ECO:0008006" key="4">
    <source>
        <dbReference type="Google" id="ProtNLM"/>
    </source>
</evidence>
<accession>A0ABW9GM02</accession>
<proteinExistence type="predicted"/>
<dbReference type="Proteomes" id="UP001630969">
    <property type="component" value="Unassembled WGS sequence"/>
</dbReference>
<keyword evidence="3" id="KW-1185">Reference proteome</keyword>
<name>A0ABW9GM02_9GAMM</name>
<organism evidence="2 3">
    <name type="scientific">Aeromonas bivalvium</name>
    <dbReference type="NCBI Taxonomy" id="440079"/>
    <lineage>
        <taxon>Bacteria</taxon>
        <taxon>Pseudomonadati</taxon>
        <taxon>Pseudomonadota</taxon>
        <taxon>Gammaproteobacteria</taxon>
        <taxon>Aeromonadales</taxon>
        <taxon>Aeromonadaceae</taxon>
        <taxon>Aeromonas</taxon>
    </lineage>
</organism>
<sequence>MKTRIWLLALLLPGVLPGHALAQAARATAQDPLDFIPEGYVLFEKMEGDLNRDGQADTVLIIKGTDPGKRLVDEYRGALDRNRRGLIIAFKQGDHYALALENLACFSSEQEDGGVYFAPELWLSIDKGILHIHYGHGRYGDWSYKFRYQDAGFTLIGYDDSDNRGPLIERMTSINFSTRKVLIRENINRDAQGNGDEVFRETWQGFTLPAPLRLDAIADFDGFYHDKLYPLIQ</sequence>